<dbReference type="InterPro" id="IPR006047">
    <property type="entry name" value="GH13_cat_dom"/>
</dbReference>
<evidence type="ECO:0000259" key="3">
    <source>
        <dbReference type="SMART" id="SM00642"/>
    </source>
</evidence>
<dbReference type="SUPFAM" id="SSF51445">
    <property type="entry name" value="(Trans)glycosidases"/>
    <property type="match status" value="1"/>
</dbReference>
<feature type="domain" description="Threonyl/alanyl tRNA synthetase SAD" evidence="4">
    <location>
        <begin position="671"/>
        <end position="715"/>
    </location>
</feature>
<proteinExistence type="predicted"/>
<dbReference type="GO" id="GO:0046872">
    <property type="term" value="F:metal ion binding"/>
    <property type="evidence" value="ECO:0007669"/>
    <property type="project" value="UniProtKB-KW"/>
</dbReference>
<keyword evidence="2" id="KW-0862">Zinc</keyword>
<dbReference type="GO" id="GO:0004556">
    <property type="term" value="F:alpha-amylase activity"/>
    <property type="evidence" value="ECO:0007669"/>
    <property type="project" value="TreeGrafter"/>
</dbReference>
<dbReference type="GO" id="GO:0043039">
    <property type="term" value="P:tRNA aminoacylation"/>
    <property type="evidence" value="ECO:0007669"/>
    <property type="project" value="InterPro"/>
</dbReference>
<evidence type="ECO:0000256" key="2">
    <source>
        <dbReference type="ARBA" id="ARBA00022833"/>
    </source>
</evidence>
<dbReference type="GO" id="GO:0005524">
    <property type="term" value="F:ATP binding"/>
    <property type="evidence" value="ECO:0007669"/>
    <property type="project" value="InterPro"/>
</dbReference>
<dbReference type="Gene3D" id="3.20.20.80">
    <property type="entry name" value="Glycosidases"/>
    <property type="match status" value="2"/>
</dbReference>
<dbReference type="PANTHER" id="PTHR10357:SF205">
    <property type="entry name" value="O-GLYCOSYL HYDROLASE FAMILY 13"/>
    <property type="match status" value="1"/>
</dbReference>
<name>A0A7D4GQJ4_9BACT</name>
<dbReference type="Pfam" id="PF00128">
    <property type="entry name" value="Alpha-amylase"/>
    <property type="match status" value="1"/>
</dbReference>
<sequence length="721" mass="83375">MKTKLVIYQVFTRTFGNKNLTKKENGTLAENGVGKMNDFDEEVLRRIHDFGVTHLWYTGVIRHATCTDYSAFGIPTQNPRVVKGRAGSPYAITDYYDIDPDIAVDVDARMVEFEALVDRTHTEGMKMIIDFVPNHVARQYKSIAKPEGVEDLGEGDDTSKHFDAQNNFYYCPNEKLDLSGVVENSYAHDAEPYNEFPAKCTGNDRFDSHPQQNDWYETIKLNYGVDYCDAGGRSYHYHPIPSTWKKMTDILLFWAAKGVDGFRCDMAEMVPHEFWAYATQQVKNRYPKMIFIGEVYDPNQYRMYIESGFDYLYDKVGMYDCIRGVMCDERPASSITREWQQVDDIRDHMLYFLENHDEQRIASDFFAGNPWKGVPGMIVSALLQQNPVMVYAGQEFGERGMDKEGFSGQDGRSTIFDYWTSDAIFKGFFNRDSLTTDEKKLSLVYQGILRFCNREKAVREGQTFDLMYANNQSYQFNPRKQFAFLRKTDNEVLLVVANFDQKRVYINVTVPSHAYDFLGLPEQEVEMTDLLSGFTKVVELKRDGQIALDIAANYGRIYKFNIKRKTVDYVLNAHNKEEFPPAHTAEHLLNQVMMRMFGAERSNNAHIERKKSKMTFILDHKPSRKEEKAIEDEMNRLIAEDLPVTFEMIDRNNIPEGVDVGKLPEDASEMLRLVRIGDFDVCLCIGKHVRSTAQIGRFEMLGTNWDEQKRAFRVRFKVIPA</sequence>
<reference evidence="5 6" key="1">
    <citation type="submission" date="2020-05" db="EMBL/GenBank/DDBJ databases">
        <title>FDA dAtabase for Regulatory Grade micrObial Sequences (FDA-ARGOS): Supporting development and validation of Infectious Disease Dx tests.</title>
        <authorList>
            <person name="Moreno J."/>
            <person name="Tallon L."/>
            <person name="Sadzewicz L."/>
            <person name="Zhao X."/>
            <person name="Vavikolanu K."/>
            <person name="Mehta A."/>
            <person name="Aluvathingal J."/>
            <person name="Nadendla S."/>
            <person name="Myers T."/>
            <person name="Yan Y."/>
            <person name="Sichtig H."/>
        </authorList>
    </citation>
    <scope>NUCLEOTIDE SEQUENCE [LARGE SCALE GENOMIC DNA]</scope>
    <source>
        <strain evidence="5 6">FDAARGOS_760</strain>
    </source>
</reference>
<dbReference type="CDD" id="cd11349">
    <property type="entry name" value="AmyAc_3"/>
    <property type="match status" value="1"/>
</dbReference>
<dbReference type="EMBL" id="CP054010">
    <property type="protein sequence ID" value="QKH87711.1"/>
    <property type="molecule type" value="Genomic_DNA"/>
</dbReference>
<dbReference type="InterPro" id="IPR018163">
    <property type="entry name" value="Thr/Ala-tRNA-synth_IIc_edit"/>
</dbReference>
<dbReference type="Gene3D" id="2.60.40.1180">
    <property type="entry name" value="Golgi alpha-mannosidase II"/>
    <property type="match status" value="1"/>
</dbReference>
<dbReference type="InterPro" id="IPR012947">
    <property type="entry name" value="tRNA_SAD"/>
</dbReference>
<dbReference type="SUPFAM" id="SSF51011">
    <property type="entry name" value="Glycosyl hydrolase domain"/>
    <property type="match status" value="1"/>
</dbReference>
<dbReference type="GO" id="GO:0004812">
    <property type="term" value="F:aminoacyl-tRNA ligase activity"/>
    <property type="evidence" value="ECO:0007669"/>
    <property type="project" value="InterPro"/>
</dbReference>
<dbReference type="Pfam" id="PF07973">
    <property type="entry name" value="tRNA_SAD"/>
    <property type="match status" value="1"/>
</dbReference>
<organism evidence="5 6">
    <name type="scientific">Prevotella melaninogenica</name>
    <dbReference type="NCBI Taxonomy" id="28132"/>
    <lineage>
        <taxon>Bacteria</taxon>
        <taxon>Pseudomonadati</taxon>
        <taxon>Bacteroidota</taxon>
        <taxon>Bacteroidia</taxon>
        <taxon>Bacteroidales</taxon>
        <taxon>Prevotellaceae</taxon>
        <taxon>Prevotella</taxon>
    </lineage>
</organism>
<dbReference type="GO" id="GO:0009313">
    <property type="term" value="P:oligosaccharide catabolic process"/>
    <property type="evidence" value="ECO:0007669"/>
    <property type="project" value="TreeGrafter"/>
</dbReference>
<dbReference type="InterPro" id="IPR017853">
    <property type="entry name" value="GH"/>
</dbReference>
<gene>
    <name evidence="5" type="ORF">FIU21_01550</name>
</gene>
<dbReference type="AlphaFoldDB" id="A0A7D4GQJ4"/>
<protein>
    <submittedName>
        <fullName evidence="5">Alpha-amylase</fullName>
    </submittedName>
</protein>
<evidence type="ECO:0000313" key="6">
    <source>
        <dbReference type="Proteomes" id="UP000500843"/>
    </source>
</evidence>
<evidence type="ECO:0000256" key="1">
    <source>
        <dbReference type="ARBA" id="ARBA00022723"/>
    </source>
</evidence>
<feature type="domain" description="Glycosyl hydrolase family 13 catalytic" evidence="3">
    <location>
        <begin position="9"/>
        <end position="435"/>
    </location>
</feature>
<dbReference type="SMART" id="SM00863">
    <property type="entry name" value="tRNA_SAD"/>
    <property type="match status" value="1"/>
</dbReference>
<evidence type="ECO:0000259" key="4">
    <source>
        <dbReference type="SMART" id="SM00863"/>
    </source>
</evidence>
<dbReference type="Gene3D" id="3.30.980.10">
    <property type="entry name" value="Threonyl-trna Synthetase, Chain A, domain 2"/>
    <property type="match status" value="1"/>
</dbReference>
<dbReference type="InterPro" id="IPR013780">
    <property type="entry name" value="Glyco_hydro_b"/>
</dbReference>
<evidence type="ECO:0000313" key="5">
    <source>
        <dbReference type="EMBL" id="QKH87711.1"/>
    </source>
</evidence>
<keyword evidence="1" id="KW-0479">Metal-binding</keyword>
<accession>A0A7D4GQJ4</accession>
<dbReference type="Proteomes" id="UP000500843">
    <property type="component" value="Chromosome 1"/>
</dbReference>
<dbReference type="RefSeq" id="WP_004359525.1">
    <property type="nucleotide sequence ID" value="NZ_CP054010.1"/>
</dbReference>
<dbReference type="PANTHER" id="PTHR10357">
    <property type="entry name" value="ALPHA-AMYLASE FAMILY MEMBER"/>
    <property type="match status" value="1"/>
</dbReference>
<dbReference type="SMART" id="SM00642">
    <property type="entry name" value="Aamy"/>
    <property type="match status" value="1"/>
</dbReference>
<dbReference type="SUPFAM" id="SSF55186">
    <property type="entry name" value="ThrRS/AlaRS common domain"/>
    <property type="match status" value="1"/>
</dbReference>